<comment type="caution">
    <text evidence="2">The sequence shown here is derived from an EMBL/GenBank/DDBJ whole genome shotgun (WGS) entry which is preliminary data.</text>
</comment>
<reference evidence="2" key="1">
    <citation type="submission" date="2023-01" db="EMBL/GenBank/DDBJ databases">
        <title>Exophiala dermititidis isolated from Cystic Fibrosis Patient.</title>
        <authorList>
            <person name="Kurbessoian T."/>
            <person name="Crocker A."/>
            <person name="Murante D."/>
            <person name="Hogan D.A."/>
            <person name="Stajich J.E."/>
        </authorList>
    </citation>
    <scope>NUCLEOTIDE SEQUENCE</scope>
    <source>
        <strain evidence="2">Ex8</strain>
    </source>
</reference>
<evidence type="ECO:0000256" key="1">
    <source>
        <dbReference type="SAM" id="MobiDB-lite"/>
    </source>
</evidence>
<dbReference type="Proteomes" id="UP001161757">
    <property type="component" value="Unassembled WGS sequence"/>
</dbReference>
<dbReference type="EMBL" id="JAJGCB010000019">
    <property type="protein sequence ID" value="KAJ8988253.1"/>
    <property type="molecule type" value="Genomic_DNA"/>
</dbReference>
<protein>
    <submittedName>
        <fullName evidence="2">Uncharacterized protein</fullName>
    </submittedName>
</protein>
<organism evidence="2 3">
    <name type="scientific">Exophiala dermatitidis</name>
    <name type="common">Black yeast-like fungus</name>
    <name type="synonym">Wangiella dermatitidis</name>
    <dbReference type="NCBI Taxonomy" id="5970"/>
    <lineage>
        <taxon>Eukaryota</taxon>
        <taxon>Fungi</taxon>
        <taxon>Dikarya</taxon>
        <taxon>Ascomycota</taxon>
        <taxon>Pezizomycotina</taxon>
        <taxon>Eurotiomycetes</taxon>
        <taxon>Chaetothyriomycetidae</taxon>
        <taxon>Chaetothyriales</taxon>
        <taxon>Herpotrichiellaceae</taxon>
        <taxon>Exophiala</taxon>
    </lineage>
</organism>
<feature type="region of interest" description="Disordered" evidence="1">
    <location>
        <begin position="165"/>
        <end position="223"/>
    </location>
</feature>
<evidence type="ECO:0000313" key="2">
    <source>
        <dbReference type="EMBL" id="KAJ8988253.1"/>
    </source>
</evidence>
<evidence type="ECO:0000313" key="3">
    <source>
        <dbReference type="Proteomes" id="UP001161757"/>
    </source>
</evidence>
<dbReference type="AlphaFoldDB" id="A0AAN6EN66"/>
<name>A0AAN6EN66_EXODE</name>
<gene>
    <name evidence="2" type="ORF">HRR80_007669</name>
</gene>
<accession>A0AAN6EN66</accession>
<feature type="compositionally biased region" description="Low complexity" evidence="1">
    <location>
        <begin position="194"/>
        <end position="205"/>
    </location>
</feature>
<sequence length="241" mass="27455">MDILGKDVTALQKMTAHSRTYARSRRSWTTWHQDMLRFDDAGCSQTTRTEEVIRVGSKEPDCSSKRMGFPCLPSPVEFCNPDPLLARRQCYNNSAVDNGGGVPDARRGDSLSIPSGHAYRLDLDRWGCGQLCRRRLVDSGLSVIVWLRRVGLERDKWWSNREIKRQNQRSKQPAGDELIPSSPTLWFNEKDRSSPSTPVQTTSTTNLAMKKTRPHNETDISSTEETRVALCVREWARAFLQ</sequence>
<proteinExistence type="predicted"/>